<dbReference type="InterPro" id="IPR022775">
    <property type="entry name" value="AP_mu_sigma_su"/>
</dbReference>
<dbReference type="PANTHER" id="PTHR22504">
    <property type="entry name" value="REPRESSOR OF RNA POLYMERASE III TRANSCRIPTION MAF1"/>
    <property type="match status" value="1"/>
</dbReference>
<accession>A0A1B7NW24</accession>
<dbReference type="InterPro" id="IPR038564">
    <property type="entry name" value="Maf1_sf"/>
</dbReference>
<evidence type="ECO:0000256" key="7">
    <source>
        <dbReference type="ARBA" id="ARBA00023136"/>
    </source>
</evidence>
<keyword evidence="6" id="KW-0333">Golgi apparatus</keyword>
<dbReference type="Pfam" id="PF01217">
    <property type="entry name" value="Clat_adaptor_s"/>
    <property type="match status" value="1"/>
</dbReference>
<dbReference type="FunFam" id="3.30.450.60:FF:000007">
    <property type="entry name" value="AP complex subunit sigma"/>
    <property type="match status" value="1"/>
</dbReference>
<dbReference type="SUPFAM" id="SSF64356">
    <property type="entry name" value="SNARE-like"/>
    <property type="match status" value="1"/>
</dbReference>
<sequence length="526" mass="59837">MAHIARTHSTRLVLAELQKKNKTTPPSNKSRPPPPRTQCPFSAIKSMAINYLILLSRQGKVRLAKWFTTLSPKDKAKIIKDVTQLVLSRRTRMCNFLEYKDTKVVYRRYASLFFIAGCSSDDNELITLEIVHRYVEQMDKYYGNVCELDIIFNFQKAYFILDELLLAGEMQESSKKNVLRCISQQDSLEDMEFLPLSEFEDVTSALNFDTEDCHVVGGCDLYTTKAAGADKKLYKNIENSLETQYESLLRLSASLSPPNASHAAQSLNLSRSSPFGPLSEHSSRRIFAYLIATLNASHPDYDFSHLLRPSDFRRERSLKRVMNTLDTTLFNLRPRLERDVTPPTPSASSGPHPTATTHSWGPRMWKIIDDQMSLKECAVFCYAPEEDPYDGEDGAIWSLNYFFFNKARKRVCYVYLRGISILSHPPDGTTTPSLAGKRYGDDGFSTPDYGARKRARYWLGDRATLRISDLSSSDEDESPEASTRPSRPVVDEYDNYLLSDEETRSRSHSKSTVRAMSEEIADAMEV</sequence>
<organism evidence="13 14">
    <name type="scientific">Emergomyces africanus</name>
    <dbReference type="NCBI Taxonomy" id="1955775"/>
    <lineage>
        <taxon>Eukaryota</taxon>
        <taxon>Fungi</taxon>
        <taxon>Dikarya</taxon>
        <taxon>Ascomycota</taxon>
        <taxon>Pezizomycotina</taxon>
        <taxon>Eurotiomycetes</taxon>
        <taxon>Eurotiomycetidae</taxon>
        <taxon>Onygenales</taxon>
        <taxon>Ajellomycetaceae</taxon>
        <taxon>Emergomyces</taxon>
    </lineage>
</organism>
<protein>
    <recommendedName>
        <fullName evidence="9">AP-1 complex subunit sigma-1</fullName>
    </recommendedName>
    <alternativeName>
        <fullName evidence="10">Sigma1-adaptin</fullName>
    </alternativeName>
</protein>
<evidence type="ECO:0000256" key="8">
    <source>
        <dbReference type="ARBA" id="ARBA00023329"/>
    </source>
</evidence>
<keyword evidence="8" id="KW-0968">Cytoplasmic vesicle</keyword>
<evidence type="ECO:0000256" key="11">
    <source>
        <dbReference type="SAM" id="MobiDB-lite"/>
    </source>
</evidence>
<feature type="region of interest" description="Disordered" evidence="11">
    <location>
        <begin position="336"/>
        <end position="358"/>
    </location>
</feature>
<dbReference type="InterPro" id="IPR011012">
    <property type="entry name" value="Longin-like_dom_sf"/>
</dbReference>
<evidence type="ECO:0000256" key="3">
    <source>
        <dbReference type="ARBA" id="ARBA00006972"/>
    </source>
</evidence>
<evidence type="ECO:0000313" key="14">
    <source>
        <dbReference type="Proteomes" id="UP000091918"/>
    </source>
</evidence>
<evidence type="ECO:0000256" key="4">
    <source>
        <dbReference type="ARBA" id="ARBA00022448"/>
    </source>
</evidence>
<dbReference type="AlphaFoldDB" id="A0A1B7NW24"/>
<dbReference type="InterPro" id="IPR015257">
    <property type="entry name" value="Maf1"/>
</dbReference>
<dbReference type="GO" id="GO:0030121">
    <property type="term" value="C:AP-1 adaptor complex"/>
    <property type="evidence" value="ECO:0007669"/>
    <property type="project" value="InterPro"/>
</dbReference>
<keyword evidence="7" id="KW-0472">Membrane</keyword>
<feature type="region of interest" description="Disordered" evidence="11">
    <location>
        <begin position="469"/>
        <end position="526"/>
    </location>
</feature>
<dbReference type="Proteomes" id="UP000091918">
    <property type="component" value="Unassembled WGS sequence"/>
</dbReference>
<dbReference type="GO" id="GO:0005634">
    <property type="term" value="C:nucleus"/>
    <property type="evidence" value="ECO:0007669"/>
    <property type="project" value="TreeGrafter"/>
</dbReference>
<feature type="region of interest" description="Disordered" evidence="11">
    <location>
        <begin position="17"/>
        <end position="37"/>
    </location>
</feature>
<comment type="caution">
    <text evidence="13">The sequence shown here is derived from an EMBL/GenBank/DDBJ whole genome shotgun (WGS) entry which is preliminary data.</text>
</comment>
<proteinExistence type="inferred from homology"/>
<evidence type="ECO:0000256" key="2">
    <source>
        <dbReference type="ARBA" id="ARBA00004640"/>
    </source>
</evidence>
<evidence type="ECO:0000256" key="1">
    <source>
        <dbReference type="ARBA" id="ARBA00004555"/>
    </source>
</evidence>
<evidence type="ECO:0000259" key="12">
    <source>
        <dbReference type="Pfam" id="PF01217"/>
    </source>
</evidence>
<dbReference type="CDD" id="cd14831">
    <property type="entry name" value="AP1_sigma"/>
    <property type="match status" value="1"/>
</dbReference>
<dbReference type="GO" id="GO:0016482">
    <property type="term" value="P:cytosolic transport"/>
    <property type="evidence" value="ECO:0007669"/>
    <property type="project" value="UniProtKB-ARBA"/>
</dbReference>
<keyword evidence="5" id="KW-0653">Protein transport</keyword>
<evidence type="ECO:0000313" key="13">
    <source>
        <dbReference type="EMBL" id="OAX80941.1"/>
    </source>
</evidence>
<dbReference type="STRING" id="1658172.A0A1B7NW24"/>
<dbReference type="GO" id="GO:0005829">
    <property type="term" value="C:cytosol"/>
    <property type="evidence" value="ECO:0007669"/>
    <property type="project" value="GOC"/>
</dbReference>
<feature type="compositionally biased region" description="Polar residues" evidence="11">
    <location>
        <begin position="346"/>
        <end position="358"/>
    </location>
</feature>
<dbReference type="GO" id="GO:0016480">
    <property type="term" value="P:negative regulation of transcription by RNA polymerase III"/>
    <property type="evidence" value="ECO:0007669"/>
    <property type="project" value="InterPro"/>
</dbReference>
<keyword evidence="4" id="KW-0813">Transport</keyword>
<evidence type="ECO:0000256" key="9">
    <source>
        <dbReference type="ARBA" id="ARBA00074180"/>
    </source>
</evidence>
<dbReference type="OrthoDB" id="277029at2759"/>
<dbReference type="InterPro" id="IPR044733">
    <property type="entry name" value="AP1_sigma"/>
</dbReference>
<name>A0A1B7NW24_9EURO</name>
<dbReference type="Pfam" id="PF09174">
    <property type="entry name" value="Maf1"/>
    <property type="match status" value="1"/>
</dbReference>
<dbReference type="Gene3D" id="3.30.450.60">
    <property type="match status" value="1"/>
</dbReference>
<evidence type="ECO:0000256" key="10">
    <source>
        <dbReference type="ARBA" id="ARBA00081706"/>
    </source>
</evidence>
<keyword evidence="14" id="KW-1185">Reference proteome</keyword>
<dbReference type="GO" id="GO:0035615">
    <property type="term" value="F:clathrin adaptor activity"/>
    <property type="evidence" value="ECO:0007669"/>
    <property type="project" value="InterPro"/>
</dbReference>
<dbReference type="PANTHER" id="PTHR22504:SF0">
    <property type="entry name" value="REPRESSOR OF RNA POLYMERASE III TRANSCRIPTION MAF1 HOMOLOG"/>
    <property type="match status" value="1"/>
</dbReference>
<reference evidence="13 14" key="1">
    <citation type="submission" date="2015-07" db="EMBL/GenBank/DDBJ databases">
        <title>Emmonsia species relationships and genome sequence.</title>
        <authorList>
            <person name="Cuomo C.A."/>
            <person name="Schwartz I.S."/>
            <person name="Kenyon C."/>
            <person name="de Hoog G.S."/>
            <person name="Govender N.P."/>
            <person name="Botha A."/>
            <person name="Moreno L."/>
            <person name="de Vries M."/>
            <person name="Munoz J.F."/>
            <person name="Stielow J.B."/>
        </authorList>
    </citation>
    <scope>NUCLEOTIDE SEQUENCE [LARGE SCALE GENOMIC DNA]</scope>
    <source>
        <strain evidence="13 14">CBS 136260</strain>
    </source>
</reference>
<evidence type="ECO:0000256" key="5">
    <source>
        <dbReference type="ARBA" id="ARBA00022927"/>
    </source>
</evidence>
<feature type="domain" description="AP complex mu/sigma subunit" evidence="12">
    <location>
        <begin position="49"/>
        <end position="188"/>
    </location>
</feature>
<gene>
    <name evidence="13" type="ORF">ACJ72_04722</name>
</gene>
<comment type="subcellular location">
    <subcellularLocation>
        <location evidence="2">Cytoplasmic vesicle</location>
        <location evidence="2">Clathrin-coated vesicle membrane</location>
    </subcellularLocation>
    <subcellularLocation>
        <location evidence="1">Golgi apparatus</location>
    </subcellularLocation>
</comment>
<evidence type="ECO:0000256" key="6">
    <source>
        <dbReference type="ARBA" id="ARBA00023034"/>
    </source>
</evidence>
<comment type="similarity">
    <text evidence="3">Belongs to the adaptor complexes small subunit family.</text>
</comment>
<dbReference type="GO" id="GO:0000994">
    <property type="term" value="F:RNA polymerase III core binding"/>
    <property type="evidence" value="ECO:0007669"/>
    <property type="project" value="TreeGrafter"/>
</dbReference>
<dbReference type="EMBL" id="LGUA01000583">
    <property type="protein sequence ID" value="OAX80941.1"/>
    <property type="molecule type" value="Genomic_DNA"/>
</dbReference>
<dbReference type="Gene3D" id="3.40.1000.50">
    <property type="entry name" value="Repressor of RNA polymerase III transcription Maf1"/>
    <property type="match status" value="1"/>
</dbReference>
<dbReference type="GO" id="GO:0015031">
    <property type="term" value="P:protein transport"/>
    <property type="evidence" value="ECO:0007669"/>
    <property type="project" value="UniProtKB-KW"/>
</dbReference>
<dbReference type="FunFam" id="3.40.1000.50:FF:000004">
    <property type="entry name" value="Repressor of RNA polymerase III transcription MAF1"/>
    <property type="match status" value="1"/>
</dbReference>